<comment type="caution">
    <text evidence="1">The sequence shown here is derived from an EMBL/GenBank/DDBJ whole genome shotgun (WGS) entry which is preliminary data.</text>
</comment>
<accession>A0ABR9FS33</accession>
<dbReference type="RefSeq" id="WP_182761012.1">
    <property type="nucleotide sequence ID" value="NZ_CASHZX010000002.1"/>
</dbReference>
<dbReference type="Proteomes" id="UP000707245">
    <property type="component" value="Unassembled WGS sequence"/>
</dbReference>
<sequence length="196" mass="22328">MNVYQLRKPTNAYDVINLDIMEMSKQIVKNSNKPLSDNIIQIVMNDVPKGKATLSELSPNGFECKHEPRAKKQNYDVNLYGSFLVLNEPAYECLNASLSEFGEFIDLKTNGDNLYLFNPLIFAQEDLSLTERAYLDGFEDGLKSLVFDDEDISNKLIFKSKMQSGLSLYCTDDFKKLVNDNNLTGLVFNTDLLTYF</sequence>
<organism evidence="1 2">
    <name type="scientific">Pseudoalteromonas prydzensis</name>
    <dbReference type="NCBI Taxonomy" id="182141"/>
    <lineage>
        <taxon>Bacteria</taxon>
        <taxon>Pseudomonadati</taxon>
        <taxon>Pseudomonadota</taxon>
        <taxon>Gammaproteobacteria</taxon>
        <taxon>Alteromonadales</taxon>
        <taxon>Pseudoalteromonadaceae</taxon>
        <taxon>Pseudoalteromonas</taxon>
    </lineage>
</organism>
<keyword evidence="2" id="KW-1185">Reference proteome</keyword>
<protein>
    <submittedName>
        <fullName evidence="1">Uncharacterized protein</fullName>
    </submittedName>
</protein>
<name>A0ABR9FS33_9GAMM</name>
<dbReference type="EMBL" id="RRZA01000096">
    <property type="protein sequence ID" value="MBE0459648.1"/>
    <property type="molecule type" value="Genomic_DNA"/>
</dbReference>
<reference evidence="1 2" key="1">
    <citation type="submission" date="2020-07" db="EMBL/GenBank/DDBJ databases">
        <title>Halophilic bacteria isolated from french cheeses.</title>
        <authorList>
            <person name="Kothe C.I."/>
            <person name="Farah-Kraiem B."/>
            <person name="Renault P."/>
            <person name="Dridi B."/>
        </authorList>
    </citation>
    <scope>NUCLEOTIDE SEQUENCE [LARGE SCALE GENOMIC DNA]</scope>
    <source>
        <strain evidence="1 2">FME14</strain>
    </source>
</reference>
<evidence type="ECO:0000313" key="1">
    <source>
        <dbReference type="EMBL" id="MBE0459648.1"/>
    </source>
</evidence>
<gene>
    <name evidence="1" type="ORF">EI167_19870</name>
</gene>
<proteinExistence type="predicted"/>
<evidence type="ECO:0000313" key="2">
    <source>
        <dbReference type="Proteomes" id="UP000707245"/>
    </source>
</evidence>